<dbReference type="PROSITE" id="PS51903">
    <property type="entry name" value="CLP_R"/>
    <property type="match status" value="1"/>
</dbReference>
<feature type="compositionally biased region" description="Basic and acidic residues" evidence="4">
    <location>
        <begin position="8"/>
        <end position="17"/>
    </location>
</feature>
<dbReference type="InterPro" id="IPR051650">
    <property type="entry name" value="SL_signaling_regulator"/>
</dbReference>
<feature type="compositionally biased region" description="Basic and acidic residues" evidence="4">
    <location>
        <begin position="1044"/>
        <end position="1061"/>
    </location>
</feature>
<organism evidence="6 7">
    <name type="scientific">Digitaria exilis</name>
    <dbReference type="NCBI Taxonomy" id="1010633"/>
    <lineage>
        <taxon>Eukaryota</taxon>
        <taxon>Viridiplantae</taxon>
        <taxon>Streptophyta</taxon>
        <taxon>Embryophyta</taxon>
        <taxon>Tracheophyta</taxon>
        <taxon>Spermatophyta</taxon>
        <taxon>Magnoliopsida</taxon>
        <taxon>Liliopsida</taxon>
        <taxon>Poales</taxon>
        <taxon>Poaceae</taxon>
        <taxon>PACMAD clade</taxon>
        <taxon>Panicoideae</taxon>
        <taxon>Panicodae</taxon>
        <taxon>Paniceae</taxon>
        <taxon>Anthephorinae</taxon>
        <taxon>Digitaria</taxon>
    </lineage>
</organism>
<reference evidence="6" key="1">
    <citation type="submission" date="2020-07" db="EMBL/GenBank/DDBJ databases">
        <title>Genome sequence and genetic diversity analysis of an under-domesticated orphan crop, white fonio (Digitaria exilis).</title>
        <authorList>
            <person name="Bennetzen J.L."/>
            <person name="Chen S."/>
            <person name="Ma X."/>
            <person name="Wang X."/>
            <person name="Yssel A.E.J."/>
            <person name="Chaluvadi S.R."/>
            <person name="Johnson M."/>
            <person name="Gangashetty P."/>
            <person name="Hamidou F."/>
            <person name="Sanogo M.D."/>
            <person name="Zwaenepoel A."/>
            <person name="Wallace J."/>
            <person name="Van De Peer Y."/>
            <person name="Van Deynze A."/>
        </authorList>
    </citation>
    <scope>NUCLEOTIDE SEQUENCE</scope>
    <source>
        <tissue evidence="6">Leaves</tissue>
    </source>
</reference>
<feature type="region of interest" description="Disordered" evidence="4">
    <location>
        <begin position="304"/>
        <end position="346"/>
    </location>
</feature>
<feature type="region of interest" description="Disordered" evidence="4">
    <location>
        <begin position="988"/>
        <end position="1063"/>
    </location>
</feature>
<dbReference type="EMBL" id="JACEFO010002030">
    <property type="protein sequence ID" value="KAF8688276.1"/>
    <property type="molecule type" value="Genomic_DNA"/>
</dbReference>
<dbReference type="InterPro" id="IPR027417">
    <property type="entry name" value="P-loop_NTPase"/>
</dbReference>
<feature type="compositionally biased region" description="Pro residues" evidence="4">
    <location>
        <begin position="328"/>
        <end position="338"/>
    </location>
</feature>
<comment type="similarity">
    <text evidence="1">Belongs to the ClpA/ClpB family.</text>
</comment>
<comment type="caution">
    <text evidence="6">The sequence shown here is derived from an EMBL/GenBank/DDBJ whole genome shotgun (WGS) entry which is preliminary data.</text>
</comment>
<gene>
    <name evidence="6" type="ORF">HU200_042329</name>
</gene>
<protein>
    <recommendedName>
        <fullName evidence="5">Clp R domain-containing protein</fullName>
    </recommendedName>
</protein>
<dbReference type="AlphaFoldDB" id="A0A835B581"/>
<dbReference type="OrthoDB" id="1872342at2759"/>
<evidence type="ECO:0000313" key="7">
    <source>
        <dbReference type="Proteomes" id="UP000636709"/>
    </source>
</evidence>
<dbReference type="Gene3D" id="1.10.1780.10">
    <property type="entry name" value="Clp, N-terminal domain"/>
    <property type="match status" value="1"/>
</dbReference>
<dbReference type="PANTHER" id="PTHR43572:SF3">
    <property type="entry name" value="PROTEIN SMAX1-LIKE 5"/>
    <property type="match status" value="1"/>
</dbReference>
<dbReference type="Pfam" id="PF23569">
    <property type="entry name" value="NBD_SMAX1"/>
    <property type="match status" value="1"/>
</dbReference>
<accession>A0A835B581</accession>
<dbReference type="Proteomes" id="UP000636709">
    <property type="component" value="Unassembled WGS sequence"/>
</dbReference>
<feature type="region of interest" description="Disordered" evidence="4">
    <location>
        <begin position="1"/>
        <end position="23"/>
    </location>
</feature>
<dbReference type="InterPro" id="IPR036628">
    <property type="entry name" value="Clp_N_dom_sf"/>
</dbReference>
<dbReference type="Gene3D" id="3.40.50.300">
    <property type="entry name" value="P-loop containing nucleotide triphosphate hydrolases"/>
    <property type="match status" value="1"/>
</dbReference>
<dbReference type="InterPro" id="IPR058680">
    <property type="entry name" value="NBD_SMAX1-like"/>
</dbReference>
<evidence type="ECO:0000256" key="3">
    <source>
        <dbReference type="PROSITE-ProRule" id="PRU01251"/>
    </source>
</evidence>
<evidence type="ECO:0000256" key="4">
    <source>
        <dbReference type="SAM" id="MobiDB-lite"/>
    </source>
</evidence>
<evidence type="ECO:0000256" key="2">
    <source>
        <dbReference type="ARBA" id="ARBA00022737"/>
    </source>
</evidence>
<feature type="compositionally biased region" description="Acidic residues" evidence="4">
    <location>
        <begin position="1021"/>
        <end position="1040"/>
    </location>
</feature>
<sequence length="1177" mass="124837">MLTAVDLDMDKRKEGAKPDAAMQRRGIRHPPIKRQTSLLLSTLNTLSHFNPIHGLGELEREAQAKLVRESEHLPPNAPARDKPLAVFLLLQSTGIVARRMRAGAYTIHQSLTAEAAAVLKLALALARRRGHAQVTPLHVAFALLTGPAATCAQPPLAAPFSTPASSPAAPYGLVKRACLRSHTTASSPAAHQHPLQCRALELCFNVALNRLPTSGAPPSAHFASPLIQPSPTLSNALVAALKRAQANQRRGCVELQHPPPPPPAATAQQQPLLAIKVELDQLVISILDDPSVSRVMREAGFSSSAVKSNLEEESALMPTLPPSSSSSSPPPPPPPSIPPHFFLDPSSIAGNGGGGKGVVRSLALWPAQFLASPPSSDACSDDVRAVLEVMVRKEGRRSNPVVVGDSVSMAEAVAGEVLRRLERGDVPVELAGAHLLKLQLSYVHVRLMSRADVEARAAELRRSVDAVQLLHRGGGLVVYVGDLRWALDEEPPAMASSYSPVEHMVAELGRLLDDLRASRGRAWLVATASYQTYMRWQQQRRRRPVDSAWAMQAVVVPTGSGTGLALNSLHSSSSSVPSDSGSSFWYASAVASGWRRQTDPALLLLLLLQLSPVPPAMATAQQLLAHASPLAMVAGEPTAFPASGDELDETQLLLCTECSKNYEREASLVKAEAGVEGPRGSLPAWLVLDRPPADQMPHHKEKYLIELKRKWSRLCRKLHLCASSDPYPWWSGSCFLTGSQSKPSFAAFLGFDGLIEHGNSRTTGQWSPPSPPLPRWGLSPAMAAPVTATALALGSHPLSDSATSGDRAPVTGDASSAARELERRLRRNIPWQPGAVAAEIAEAVVAGGDRGKKKGVWLLVKGSDHAGARRAATVIAEARCGERVIWADPSRFSCAEEMCSEVVSRAVEMGGGNGETTSVVVVVDDVENAPCDVVDCLVAASRRGSFKDHLSGQELDLSSSVVILTTSKLTVGVASDVIGLRLWSEDEASSDGLKRKTESSPQSEFKRARHDGHGLDLNLSAEEDTGEEDDDASDNDDEAVPSDITHEGDSGESSEHGRPDGLLESIATRVVTLDEEEGGRDAAAAAIRARLAGAMAGHGRASVDEAAVHALAAASGHFLDEVLERWETEVLGPAVATVRNGGKGNEVVVVLGLGGSGGPRETAGFMGSVLPNRVHVD</sequence>
<keyword evidence="2 3" id="KW-0677">Repeat</keyword>
<feature type="region of interest" description="Disordered" evidence="4">
    <location>
        <begin position="797"/>
        <end position="819"/>
    </location>
</feature>
<evidence type="ECO:0000313" key="6">
    <source>
        <dbReference type="EMBL" id="KAF8688276.1"/>
    </source>
</evidence>
<keyword evidence="7" id="KW-1185">Reference proteome</keyword>
<evidence type="ECO:0000259" key="5">
    <source>
        <dbReference type="PROSITE" id="PS51903"/>
    </source>
</evidence>
<feature type="domain" description="Clp R" evidence="5">
    <location>
        <begin position="107"/>
        <end position="316"/>
    </location>
</feature>
<dbReference type="PANTHER" id="PTHR43572">
    <property type="entry name" value="CHAPERONE PROTEIN CLPD, CHLOROPLASTIC"/>
    <property type="match status" value="1"/>
</dbReference>
<evidence type="ECO:0000256" key="1">
    <source>
        <dbReference type="ARBA" id="ARBA00008675"/>
    </source>
</evidence>
<dbReference type="InterPro" id="IPR004176">
    <property type="entry name" value="Clp_R_N"/>
</dbReference>
<name>A0A835B581_9POAL</name>
<proteinExistence type="inferred from homology"/>